<feature type="transmembrane region" description="Helical" evidence="8">
    <location>
        <begin position="154"/>
        <end position="172"/>
    </location>
</feature>
<keyword evidence="6 8" id="KW-0472">Membrane</keyword>
<dbReference type="Pfam" id="PF03006">
    <property type="entry name" value="HlyIII"/>
    <property type="match status" value="1"/>
</dbReference>
<comment type="subcellular location">
    <subcellularLocation>
        <location evidence="1">Cell membrane</location>
        <topology evidence="1">Multi-pass membrane protein</topology>
    </subcellularLocation>
</comment>
<gene>
    <name evidence="9" type="ORF">GCM10011509_07380</name>
</gene>
<feature type="transmembrane region" description="Helical" evidence="8">
    <location>
        <begin position="103"/>
        <end position="121"/>
    </location>
</feature>
<evidence type="ECO:0000256" key="1">
    <source>
        <dbReference type="ARBA" id="ARBA00004651"/>
    </source>
</evidence>
<dbReference type="InterPro" id="IPR004254">
    <property type="entry name" value="AdipoR/HlyIII-related"/>
</dbReference>
<keyword evidence="5 8" id="KW-1133">Transmembrane helix</keyword>
<evidence type="ECO:0000256" key="3">
    <source>
        <dbReference type="ARBA" id="ARBA00022475"/>
    </source>
</evidence>
<feature type="compositionally biased region" description="Gly residues" evidence="7">
    <location>
        <begin position="1"/>
        <end position="13"/>
    </location>
</feature>
<keyword evidence="3" id="KW-1003">Cell membrane</keyword>
<dbReference type="InterPro" id="IPR005744">
    <property type="entry name" value="Hy-lIII"/>
</dbReference>
<dbReference type="Proteomes" id="UP000662111">
    <property type="component" value="Unassembled WGS sequence"/>
</dbReference>
<evidence type="ECO:0000256" key="8">
    <source>
        <dbReference type="SAM" id="Phobius"/>
    </source>
</evidence>
<keyword evidence="10" id="KW-1185">Reference proteome</keyword>
<evidence type="ECO:0000313" key="9">
    <source>
        <dbReference type="EMBL" id="GGK61491.1"/>
    </source>
</evidence>
<proteinExistence type="inferred from homology"/>
<feature type="transmembrane region" description="Helical" evidence="8">
    <location>
        <begin position="35"/>
        <end position="53"/>
    </location>
</feature>
<feature type="transmembrane region" description="Helical" evidence="8">
    <location>
        <begin position="128"/>
        <end position="148"/>
    </location>
</feature>
<evidence type="ECO:0000256" key="2">
    <source>
        <dbReference type="ARBA" id="ARBA00008488"/>
    </source>
</evidence>
<protein>
    <submittedName>
        <fullName evidence="9">Hemolysin III</fullName>
    </submittedName>
</protein>
<dbReference type="NCBIfam" id="TIGR01065">
    <property type="entry name" value="hlyIII"/>
    <property type="match status" value="1"/>
</dbReference>
<feature type="transmembrane region" description="Helical" evidence="8">
    <location>
        <begin position="179"/>
        <end position="201"/>
    </location>
</feature>
<dbReference type="PANTHER" id="PTHR20855:SF3">
    <property type="entry name" value="LD03007P"/>
    <property type="match status" value="1"/>
</dbReference>
<dbReference type="EMBL" id="BMLB01000002">
    <property type="protein sequence ID" value="GGK61491.1"/>
    <property type="molecule type" value="Genomic_DNA"/>
</dbReference>
<dbReference type="PANTHER" id="PTHR20855">
    <property type="entry name" value="ADIPOR/PROGESTIN RECEPTOR-RELATED"/>
    <property type="match status" value="1"/>
</dbReference>
<comment type="caution">
    <text evidence="9">The sequence shown here is derived from an EMBL/GenBank/DDBJ whole genome shotgun (WGS) entry which is preliminary data.</text>
</comment>
<name>A0ABQ2F805_9MICO</name>
<feature type="transmembrane region" description="Helical" evidence="8">
    <location>
        <begin position="216"/>
        <end position="236"/>
    </location>
</feature>
<evidence type="ECO:0000256" key="7">
    <source>
        <dbReference type="SAM" id="MobiDB-lite"/>
    </source>
</evidence>
<reference evidence="10" key="1">
    <citation type="journal article" date="2019" name="Int. J. Syst. Evol. Microbiol.">
        <title>The Global Catalogue of Microorganisms (GCM) 10K type strain sequencing project: providing services to taxonomists for standard genome sequencing and annotation.</title>
        <authorList>
            <consortium name="The Broad Institute Genomics Platform"/>
            <consortium name="The Broad Institute Genome Sequencing Center for Infectious Disease"/>
            <person name="Wu L."/>
            <person name="Ma J."/>
        </authorList>
    </citation>
    <scope>NUCLEOTIDE SEQUENCE [LARGE SCALE GENOMIC DNA]</scope>
    <source>
        <strain evidence="10">CGMCC 1.5362</strain>
    </source>
</reference>
<organism evidence="9 10">
    <name type="scientific">Ornithinimicrobium pekingense</name>
    <dbReference type="NCBI Taxonomy" id="384677"/>
    <lineage>
        <taxon>Bacteria</taxon>
        <taxon>Bacillati</taxon>
        <taxon>Actinomycetota</taxon>
        <taxon>Actinomycetes</taxon>
        <taxon>Micrococcales</taxon>
        <taxon>Ornithinimicrobiaceae</taxon>
        <taxon>Ornithinimicrobium</taxon>
    </lineage>
</organism>
<keyword evidence="4 8" id="KW-0812">Transmembrane</keyword>
<comment type="similarity">
    <text evidence="2">Belongs to the UPF0073 (Hly-III) family.</text>
</comment>
<feature type="region of interest" description="Disordered" evidence="7">
    <location>
        <begin position="1"/>
        <end position="27"/>
    </location>
</feature>
<evidence type="ECO:0000256" key="6">
    <source>
        <dbReference type="ARBA" id="ARBA00023136"/>
    </source>
</evidence>
<evidence type="ECO:0000313" key="10">
    <source>
        <dbReference type="Proteomes" id="UP000662111"/>
    </source>
</evidence>
<sequence length="239" mass="25291">MGGTGRAGAGETRGVGSPPRSRDGSVHVTDERVNTVSHLVGSCFAVAGAALLVAQAGAQGDPWKIVGFSVYGLSLVLLFVASTLHHGLDRGEKVNDVLRTLDYTSVFALIAGTVTPLVLVLMRSTFGWTMFGVVWAIAVLGIVLRSVWRALPKYVTNTLYISLGWVTVLLVAGDIGLPLGALVLMAAGGVVYTVGFVVFVLERPNPVPGVLGFHELWHVIVIVAAALHYLLMYLYVLPA</sequence>
<accession>A0ABQ2F805</accession>
<evidence type="ECO:0000256" key="4">
    <source>
        <dbReference type="ARBA" id="ARBA00022692"/>
    </source>
</evidence>
<feature type="transmembrane region" description="Helical" evidence="8">
    <location>
        <begin position="65"/>
        <end position="83"/>
    </location>
</feature>
<evidence type="ECO:0000256" key="5">
    <source>
        <dbReference type="ARBA" id="ARBA00022989"/>
    </source>
</evidence>